<feature type="transmembrane region" description="Helical" evidence="1">
    <location>
        <begin position="677"/>
        <end position="704"/>
    </location>
</feature>
<gene>
    <name evidence="2" type="ORF">ABZ508_05830</name>
</gene>
<keyword evidence="1" id="KW-1133">Transmembrane helix</keyword>
<name>A0ABV2W015_9ACTN</name>
<protein>
    <recommendedName>
        <fullName evidence="4">Permease</fullName>
    </recommendedName>
</protein>
<evidence type="ECO:0008006" key="4">
    <source>
        <dbReference type="Google" id="ProtNLM"/>
    </source>
</evidence>
<feature type="transmembrane region" description="Helical" evidence="1">
    <location>
        <begin position="716"/>
        <end position="744"/>
    </location>
</feature>
<keyword evidence="1" id="KW-0812">Transmembrane</keyword>
<dbReference type="RefSeq" id="WP_359806177.1">
    <property type="nucleotide sequence ID" value="NZ_JBEXZQ010000016.1"/>
</dbReference>
<evidence type="ECO:0000313" key="3">
    <source>
        <dbReference type="Proteomes" id="UP001550378"/>
    </source>
</evidence>
<feature type="transmembrane region" description="Helical" evidence="1">
    <location>
        <begin position="206"/>
        <end position="226"/>
    </location>
</feature>
<evidence type="ECO:0000313" key="2">
    <source>
        <dbReference type="EMBL" id="MEU0706888.1"/>
    </source>
</evidence>
<feature type="transmembrane region" description="Helical" evidence="1">
    <location>
        <begin position="300"/>
        <end position="320"/>
    </location>
</feature>
<accession>A0ABV2W015</accession>
<keyword evidence="3" id="KW-1185">Reference proteome</keyword>
<feature type="transmembrane region" description="Helical" evidence="1">
    <location>
        <begin position="341"/>
        <end position="360"/>
    </location>
</feature>
<dbReference type="Proteomes" id="UP001550378">
    <property type="component" value="Unassembled WGS sequence"/>
</dbReference>
<feature type="transmembrane region" description="Helical" evidence="1">
    <location>
        <begin position="630"/>
        <end position="655"/>
    </location>
</feature>
<organism evidence="2 3">
    <name type="scientific">Streptomyces lavendulocolor</name>
    <dbReference type="NCBI Taxonomy" id="67316"/>
    <lineage>
        <taxon>Bacteria</taxon>
        <taxon>Bacillati</taxon>
        <taxon>Actinomycetota</taxon>
        <taxon>Actinomycetes</taxon>
        <taxon>Kitasatosporales</taxon>
        <taxon>Streptomycetaceae</taxon>
        <taxon>Streptomyces</taxon>
    </lineage>
</organism>
<proteinExistence type="predicted"/>
<dbReference type="EMBL" id="JBEXZR010000003">
    <property type="protein sequence ID" value="MEU0706888.1"/>
    <property type="molecule type" value="Genomic_DNA"/>
</dbReference>
<sequence>MSRARRRGATAQLLAVGRRASAGPARRRDPRRTVQTLCLVLTGVAAALLVWSVQTVHAVHEGRDARIASRIPVAAAPGVRPAAWWSESDDSWRERDFSVVYVEPAGPSAPLPPGLPRWPAPGEAFVSPALLDAMPSAATRYGGLAGTVSAEGLADAGELFVYVRPPSGVRIQGYGTTLGVTGFGAARPVDGPYFLSQSFDRPAGDLYWLLAPQLGLPVAVLLIVASRLGARQRDERLAVLYAIGAGRSVRARIAAGECVRPLGAGVLLGGVPLVAVTLTGVRLPLTGYEVSAADLAPLRWQFPLALALVWAALCLLFAALHLRVRPAGAGRPRPARRRPSAWPAVLCGIGGLAVVSGAAAGQAAGTRLFVLGTTLTLVGLPPLLGRASARVAVRLTGYGTGDPARLVGGRWAAAHPAVVARAGAALVVMLGLAAQALVLVTDLTDEARNATVLAERLDERLLEVRSAPADARARARFVAALGPGDRVLRVVPGGDPSGTGPPVLVGDCDDLAALGPMRSCPRGRAVPAQEVYRERTPRTEALRWMGFGPVHVRATGPAVRSAAVRSPSVWSPAVREQGREHGPFVVLTSGPEGRERAERAARATLPLPHVGVPGDENVIGGHARARQADWVLLVATAGFLLLAFTGAAGLLHAFLDRADELRPLAGYTSGVGFHLRVAWWGMGVPMACALGPAALVAGLLAGVNLGFLSPSGSSPLGLLGGGLAVALAVCAAATVGGGLLSAGFTHRWVPRGD</sequence>
<reference evidence="2 3" key="1">
    <citation type="submission" date="2024-06" db="EMBL/GenBank/DDBJ databases">
        <title>The Natural Products Discovery Center: Release of the First 8490 Sequenced Strains for Exploring Actinobacteria Biosynthetic Diversity.</title>
        <authorList>
            <person name="Kalkreuter E."/>
            <person name="Kautsar S.A."/>
            <person name="Yang D."/>
            <person name="Bader C.D."/>
            <person name="Teijaro C.N."/>
            <person name="Fluegel L."/>
            <person name="Davis C.M."/>
            <person name="Simpson J.R."/>
            <person name="Lauterbach L."/>
            <person name="Steele A.D."/>
            <person name="Gui C."/>
            <person name="Meng S."/>
            <person name="Li G."/>
            <person name="Viehrig K."/>
            <person name="Ye F."/>
            <person name="Su P."/>
            <person name="Kiefer A.F."/>
            <person name="Nichols A."/>
            <person name="Cepeda A.J."/>
            <person name="Yan W."/>
            <person name="Fan B."/>
            <person name="Jiang Y."/>
            <person name="Adhikari A."/>
            <person name="Zheng C.-J."/>
            <person name="Schuster L."/>
            <person name="Cowan T.M."/>
            <person name="Smanski M.J."/>
            <person name="Chevrette M.G."/>
            <person name="De Carvalho L.P.S."/>
            <person name="Shen B."/>
        </authorList>
    </citation>
    <scope>NUCLEOTIDE SEQUENCE [LARGE SCALE GENOMIC DNA]</scope>
    <source>
        <strain evidence="2 3">NPDC006337</strain>
    </source>
</reference>
<keyword evidence="1" id="KW-0472">Membrane</keyword>
<comment type="caution">
    <text evidence="2">The sequence shown here is derived from an EMBL/GenBank/DDBJ whole genome shotgun (WGS) entry which is preliminary data.</text>
</comment>
<evidence type="ECO:0000256" key="1">
    <source>
        <dbReference type="SAM" id="Phobius"/>
    </source>
</evidence>
<feature type="transmembrane region" description="Helical" evidence="1">
    <location>
        <begin position="262"/>
        <end position="280"/>
    </location>
</feature>